<dbReference type="PANTHER" id="PTHR11941">
    <property type="entry name" value="ENOYL-COA HYDRATASE-RELATED"/>
    <property type="match status" value="1"/>
</dbReference>
<dbReference type="EMBL" id="JBHRSA010000034">
    <property type="protein sequence ID" value="MFC3040231.1"/>
    <property type="molecule type" value="Genomic_DNA"/>
</dbReference>
<organism evidence="1 2">
    <name type="scientific">Virgibacillus xinjiangensis</name>
    <dbReference type="NCBI Taxonomy" id="393090"/>
    <lineage>
        <taxon>Bacteria</taxon>
        <taxon>Bacillati</taxon>
        <taxon>Bacillota</taxon>
        <taxon>Bacilli</taxon>
        <taxon>Bacillales</taxon>
        <taxon>Bacillaceae</taxon>
        <taxon>Virgibacillus</taxon>
    </lineage>
</organism>
<reference evidence="2" key="1">
    <citation type="journal article" date="2019" name="Int. J. Syst. Evol. Microbiol.">
        <title>The Global Catalogue of Microorganisms (GCM) 10K type strain sequencing project: providing services to taxonomists for standard genome sequencing and annotation.</title>
        <authorList>
            <consortium name="The Broad Institute Genomics Platform"/>
            <consortium name="The Broad Institute Genome Sequencing Center for Infectious Disease"/>
            <person name="Wu L."/>
            <person name="Ma J."/>
        </authorList>
    </citation>
    <scope>NUCLEOTIDE SEQUENCE [LARGE SCALE GENOMIC DNA]</scope>
    <source>
        <strain evidence="2">KCTC 13128</strain>
    </source>
</reference>
<gene>
    <name evidence="1" type="ORF">ACFOGI_08185</name>
</gene>
<dbReference type="Pfam" id="PF00378">
    <property type="entry name" value="ECH_1"/>
    <property type="match status" value="1"/>
</dbReference>
<protein>
    <submittedName>
        <fullName evidence="1">Enoyl-CoA hydratase/isomerase family protein</fullName>
    </submittedName>
</protein>
<accession>A0ABV7CV56</accession>
<dbReference type="Proteomes" id="UP001595279">
    <property type="component" value="Unassembled WGS sequence"/>
</dbReference>
<dbReference type="InterPro" id="IPR001753">
    <property type="entry name" value="Enoyl-CoA_hydra/iso"/>
</dbReference>
<evidence type="ECO:0000313" key="1">
    <source>
        <dbReference type="EMBL" id="MFC3040231.1"/>
    </source>
</evidence>
<dbReference type="CDD" id="cd06558">
    <property type="entry name" value="crotonase-like"/>
    <property type="match status" value="1"/>
</dbReference>
<dbReference type="Gene3D" id="3.90.226.10">
    <property type="entry name" value="2-enoyl-CoA Hydratase, Chain A, domain 1"/>
    <property type="match status" value="1"/>
</dbReference>
<dbReference type="SUPFAM" id="SSF52096">
    <property type="entry name" value="ClpP/crotonase"/>
    <property type="match status" value="1"/>
</dbReference>
<name>A0ABV7CV56_9BACI</name>
<sequence length="255" mass="28571">MSENVTYQKVSEDYAEIRLNRPEKHNAISTEMAEELLEMLEQAKQESIKFLVLTGTGDGMFCAGGDLSELHGRLTMEEAYALLHPMKQVLYKIISFPVPVICLLNGNAVGGGCEIATACDIRIAKETSAFGFVQSTLGILPGWGGGAVLYEKVLPSFAFQWLTEGSIYSAVDLRERGWLHHLVSEQDWHNQEDVLHPYITKSLGQMKLLKSQYKKKLCSRELSSLMNEEVQNSSSLWDSPEHVAAVERFESRKRG</sequence>
<keyword evidence="2" id="KW-1185">Reference proteome</keyword>
<proteinExistence type="predicted"/>
<dbReference type="PANTHER" id="PTHR11941:SF54">
    <property type="entry name" value="ENOYL-COA HYDRATASE, MITOCHONDRIAL"/>
    <property type="match status" value="1"/>
</dbReference>
<evidence type="ECO:0000313" key="2">
    <source>
        <dbReference type="Proteomes" id="UP001595279"/>
    </source>
</evidence>
<comment type="caution">
    <text evidence="1">The sequence shown here is derived from an EMBL/GenBank/DDBJ whole genome shotgun (WGS) entry which is preliminary data.</text>
</comment>
<dbReference type="RefSeq" id="WP_390271237.1">
    <property type="nucleotide sequence ID" value="NZ_JBHRSA010000034.1"/>
</dbReference>
<dbReference type="InterPro" id="IPR029045">
    <property type="entry name" value="ClpP/crotonase-like_dom_sf"/>
</dbReference>